<protein>
    <recommendedName>
        <fullName evidence="2">Ig-like domain-containing protein</fullName>
    </recommendedName>
</protein>
<keyword evidence="4" id="KW-1185">Reference proteome</keyword>
<dbReference type="PhylomeDB" id="T1IIM7"/>
<dbReference type="EnsemblMetazoa" id="SMAR000729-RA">
    <property type="protein sequence ID" value="SMAR000729-PA"/>
    <property type="gene ID" value="SMAR000729"/>
</dbReference>
<dbReference type="EMBL" id="JH430200">
    <property type="status" value="NOT_ANNOTATED_CDS"/>
    <property type="molecule type" value="Genomic_DNA"/>
</dbReference>
<organism evidence="3 4">
    <name type="scientific">Strigamia maritima</name>
    <name type="common">European centipede</name>
    <name type="synonym">Geophilus maritimus</name>
    <dbReference type="NCBI Taxonomy" id="126957"/>
    <lineage>
        <taxon>Eukaryota</taxon>
        <taxon>Metazoa</taxon>
        <taxon>Ecdysozoa</taxon>
        <taxon>Arthropoda</taxon>
        <taxon>Myriapoda</taxon>
        <taxon>Chilopoda</taxon>
        <taxon>Pleurostigmophora</taxon>
        <taxon>Geophilomorpha</taxon>
        <taxon>Linotaeniidae</taxon>
        <taxon>Strigamia</taxon>
    </lineage>
</organism>
<evidence type="ECO:0000256" key="1">
    <source>
        <dbReference type="SAM" id="Phobius"/>
    </source>
</evidence>
<reference evidence="3" key="2">
    <citation type="submission" date="2015-02" db="UniProtKB">
        <authorList>
            <consortium name="EnsemblMetazoa"/>
        </authorList>
    </citation>
    <scope>IDENTIFICATION</scope>
</reference>
<dbReference type="AlphaFoldDB" id="T1IIM7"/>
<accession>T1IIM7</accession>
<dbReference type="InterPro" id="IPR036179">
    <property type="entry name" value="Ig-like_dom_sf"/>
</dbReference>
<keyword evidence="1" id="KW-0812">Transmembrane</keyword>
<dbReference type="PROSITE" id="PS50835">
    <property type="entry name" value="IG_LIKE"/>
    <property type="match status" value="1"/>
</dbReference>
<reference evidence="4" key="1">
    <citation type="submission" date="2011-05" db="EMBL/GenBank/DDBJ databases">
        <authorList>
            <person name="Richards S.R."/>
            <person name="Qu J."/>
            <person name="Jiang H."/>
            <person name="Jhangiani S.N."/>
            <person name="Agravi P."/>
            <person name="Goodspeed R."/>
            <person name="Gross S."/>
            <person name="Mandapat C."/>
            <person name="Jackson L."/>
            <person name="Mathew T."/>
            <person name="Pu L."/>
            <person name="Thornton R."/>
            <person name="Saada N."/>
            <person name="Wilczek-Boney K.B."/>
            <person name="Lee S."/>
            <person name="Kovar C."/>
            <person name="Wu Y."/>
            <person name="Scherer S.E."/>
            <person name="Worley K.C."/>
            <person name="Muzny D.M."/>
            <person name="Gibbs R."/>
        </authorList>
    </citation>
    <scope>NUCLEOTIDE SEQUENCE</scope>
    <source>
        <strain evidence="4">Brora</strain>
    </source>
</reference>
<dbReference type="InterPro" id="IPR007110">
    <property type="entry name" value="Ig-like_dom"/>
</dbReference>
<sequence length="452" mass="51854">MDNLVIMINFNVLLVIVIVTGLGEKYLSLKTGVKAEKDFLQVERSGSVSFECSAVKTTGCELYKYTNSKHIIVNRVNIRDRRFEIRNPESCIIDMNSTNLGDSGEYHCITDKQYQVYYLQVKRLASKLLFDNKLWANNSEHFIHPNVHGNVHFKCLTYLQYNRPGTTTFLWSEDDNAKQYDYKIKTLYDDLLECGSNIRIHFKNGEKEKEVKCTIQSGTETEILVGTFGMPYPTDSVLFQHDSDSDCKCKNQVILKGEVKQVTCTGNGFPFPKDFRIEKEAKDGVWDVIATQSSVNVTESGTYVCEARNHYENGTQMKNYIKSNKLTFRNYDKELATVSQTLSDLSDEVTELQKRRVIMSRTLSDMNDEIIELRKKGAIMGQTVSDVKKDVSELFKERMSTNRKFFVMNKTMTELDMDQTALSDMLADISNKLTAISKAQKKILQHLNLRID</sequence>
<dbReference type="SUPFAM" id="SSF48726">
    <property type="entry name" value="Immunoglobulin"/>
    <property type="match status" value="1"/>
</dbReference>
<feature type="domain" description="Ig-like" evidence="2">
    <location>
        <begin position="233"/>
        <end position="322"/>
    </location>
</feature>
<evidence type="ECO:0000259" key="2">
    <source>
        <dbReference type="PROSITE" id="PS50835"/>
    </source>
</evidence>
<name>T1IIM7_STRMM</name>
<feature type="transmembrane region" description="Helical" evidence="1">
    <location>
        <begin position="6"/>
        <end position="27"/>
    </location>
</feature>
<keyword evidence="1" id="KW-0472">Membrane</keyword>
<dbReference type="Proteomes" id="UP000014500">
    <property type="component" value="Unassembled WGS sequence"/>
</dbReference>
<dbReference type="HOGENOM" id="CLU_048949_0_0_1"/>
<proteinExistence type="predicted"/>
<keyword evidence="1" id="KW-1133">Transmembrane helix</keyword>
<evidence type="ECO:0000313" key="4">
    <source>
        <dbReference type="Proteomes" id="UP000014500"/>
    </source>
</evidence>
<evidence type="ECO:0000313" key="3">
    <source>
        <dbReference type="EnsemblMetazoa" id="SMAR000729-PA"/>
    </source>
</evidence>